<feature type="transmembrane region" description="Helical" evidence="1">
    <location>
        <begin position="53"/>
        <end position="73"/>
    </location>
</feature>
<keyword evidence="1" id="KW-0472">Membrane</keyword>
<evidence type="ECO:0000256" key="1">
    <source>
        <dbReference type="SAM" id="Phobius"/>
    </source>
</evidence>
<dbReference type="AlphaFoldDB" id="A0AAE3MEV0"/>
<accession>A0AAE3MEV0</accession>
<sequence length="114" mass="13083">MKNERLDRELDQVFKVGNKKHGEIKASPFFTTRVMGKVEQLDDVRAGISILSYIIRPAFALFILINVANFYFFNNSDSDMSLDESIEDAGSEYIYASNDFMYSEDLLTGNYEVK</sequence>
<keyword evidence="1" id="KW-1133">Transmembrane helix</keyword>
<dbReference type="EMBL" id="JAPDPI010000021">
    <property type="protein sequence ID" value="MCW3806234.1"/>
    <property type="molecule type" value="Genomic_DNA"/>
</dbReference>
<name>A0AAE3MEV0_9BACT</name>
<gene>
    <name evidence="2" type="ORF">OM074_11410</name>
</gene>
<dbReference type="Proteomes" id="UP001207408">
    <property type="component" value="Unassembled WGS sequence"/>
</dbReference>
<proteinExistence type="predicted"/>
<reference evidence="2" key="1">
    <citation type="submission" date="2022-10" db="EMBL/GenBank/DDBJ databases">
        <authorList>
            <person name="Yu W.X."/>
        </authorList>
    </citation>
    <scope>NUCLEOTIDE SEQUENCE</scope>
    <source>
        <strain evidence="2">D04</strain>
    </source>
</reference>
<keyword evidence="3" id="KW-1185">Reference proteome</keyword>
<keyword evidence="1" id="KW-0812">Transmembrane</keyword>
<dbReference type="RefSeq" id="WP_301199606.1">
    <property type="nucleotide sequence ID" value="NZ_JAPDPI010000021.1"/>
</dbReference>
<organism evidence="2 3">
    <name type="scientific">Plebeiibacterium marinum</name>
    <dbReference type="NCBI Taxonomy" id="2992111"/>
    <lineage>
        <taxon>Bacteria</taxon>
        <taxon>Pseudomonadati</taxon>
        <taxon>Bacteroidota</taxon>
        <taxon>Bacteroidia</taxon>
        <taxon>Marinilabiliales</taxon>
        <taxon>Marinilabiliaceae</taxon>
        <taxon>Plebeiibacterium</taxon>
    </lineage>
</organism>
<evidence type="ECO:0000313" key="2">
    <source>
        <dbReference type="EMBL" id="MCW3806234.1"/>
    </source>
</evidence>
<evidence type="ECO:0000313" key="3">
    <source>
        <dbReference type="Proteomes" id="UP001207408"/>
    </source>
</evidence>
<protein>
    <submittedName>
        <fullName evidence="2">Uncharacterized protein</fullName>
    </submittedName>
</protein>
<comment type="caution">
    <text evidence="2">The sequence shown here is derived from an EMBL/GenBank/DDBJ whole genome shotgun (WGS) entry which is preliminary data.</text>
</comment>